<comment type="caution">
    <text evidence="2">The sequence shown here is derived from an EMBL/GenBank/DDBJ whole genome shotgun (WGS) entry which is preliminary data.</text>
</comment>
<evidence type="ECO:0000313" key="3">
    <source>
        <dbReference type="Proteomes" id="UP000198287"/>
    </source>
</evidence>
<dbReference type="AlphaFoldDB" id="A0A226EQ28"/>
<dbReference type="GO" id="GO:0005549">
    <property type="term" value="F:odorant binding"/>
    <property type="evidence" value="ECO:0007669"/>
    <property type="project" value="InterPro"/>
</dbReference>
<dbReference type="OrthoDB" id="6618046at2759"/>
<accession>A0A226EQ28</accession>
<dbReference type="GO" id="GO:0007229">
    <property type="term" value="P:integrin-mediated signaling pathway"/>
    <property type="evidence" value="ECO:0007669"/>
    <property type="project" value="UniProtKB-KW"/>
</dbReference>
<dbReference type="EMBL" id="LNIX01000002">
    <property type="protein sequence ID" value="OXA59298.1"/>
    <property type="molecule type" value="Genomic_DNA"/>
</dbReference>
<gene>
    <name evidence="2" type="ORF">Fcan01_04792</name>
</gene>
<dbReference type="OMA" id="DRANKTF"/>
<proteinExistence type="predicted"/>
<dbReference type="Gene3D" id="1.10.238.20">
    <property type="entry name" value="Pheromone/general odorant binding protein domain"/>
    <property type="match status" value="1"/>
</dbReference>
<dbReference type="SUPFAM" id="SSF47565">
    <property type="entry name" value="Insect pheromone/odorant-binding proteins"/>
    <property type="match status" value="1"/>
</dbReference>
<keyword evidence="1" id="KW-0732">Signal</keyword>
<evidence type="ECO:0000313" key="2">
    <source>
        <dbReference type="EMBL" id="OXA59298.1"/>
    </source>
</evidence>
<feature type="chain" id="PRO_5012782065" evidence="1">
    <location>
        <begin position="24"/>
        <end position="150"/>
    </location>
</feature>
<reference evidence="2 3" key="1">
    <citation type="submission" date="2015-12" db="EMBL/GenBank/DDBJ databases">
        <title>The genome of Folsomia candida.</title>
        <authorList>
            <person name="Faddeeva A."/>
            <person name="Derks M.F."/>
            <person name="Anvar Y."/>
            <person name="Smit S."/>
            <person name="Van Straalen N."/>
            <person name="Roelofs D."/>
        </authorList>
    </citation>
    <scope>NUCLEOTIDE SEQUENCE [LARGE SCALE GENOMIC DNA]</scope>
    <source>
        <strain evidence="2 3">VU population</strain>
        <tissue evidence="2">Whole body</tissue>
    </source>
</reference>
<dbReference type="Proteomes" id="UP000198287">
    <property type="component" value="Unassembled WGS sequence"/>
</dbReference>
<protein>
    <submittedName>
        <fullName evidence="2">Zinc metalloproteinase/disintegrin</fullName>
    </submittedName>
</protein>
<keyword evidence="3" id="KW-1185">Reference proteome</keyword>
<dbReference type="InterPro" id="IPR036728">
    <property type="entry name" value="PBP_GOBP_sf"/>
</dbReference>
<feature type="signal peptide" evidence="1">
    <location>
        <begin position="1"/>
        <end position="23"/>
    </location>
</feature>
<evidence type="ECO:0000256" key="1">
    <source>
        <dbReference type="SAM" id="SignalP"/>
    </source>
</evidence>
<sequence length="150" mass="17060">MTSCLKFSLLLVFATVAISIVYTAPPPERKCRTVWTDLNKEELKKIGICTKELGWKSGREKSQKSTCTMKCVLIKEGLIQEDGLISIANYNTYIVDHFPPSLLERSNSTFYPCFKLFEGTNIEVDPDCKEYEPFTKCLTKRFADLCKGLP</sequence>
<organism evidence="2 3">
    <name type="scientific">Folsomia candida</name>
    <name type="common">Springtail</name>
    <dbReference type="NCBI Taxonomy" id="158441"/>
    <lineage>
        <taxon>Eukaryota</taxon>
        <taxon>Metazoa</taxon>
        <taxon>Ecdysozoa</taxon>
        <taxon>Arthropoda</taxon>
        <taxon>Hexapoda</taxon>
        <taxon>Collembola</taxon>
        <taxon>Entomobryomorpha</taxon>
        <taxon>Isotomoidea</taxon>
        <taxon>Isotomidae</taxon>
        <taxon>Proisotominae</taxon>
        <taxon>Folsomia</taxon>
    </lineage>
</organism>
<name>A0A226EQ28_FOLCA</name>
<keyword evidence="2" id="KW-0401">Integrin</keyword>